<dbReference type="AlphaFoldDB" id="A0A6L9S4C7"/>
<evidence type="ECO:0000259" key="1">
    <source>
        <dbReference type="Pfam" id="PF00485"/>
    </source>
</evidence>
<name>A0A6L9S4C7_9ACTN</name>
<dbReference type="Proteomes" id="UP000475214">
    <property type="component" value="Unassembled WGS sequence"/>
</dbReference>
<dbReference type="GO" id="GO:0016301">
    <property type="term" value="F:kinase activity"/>
    <property type="evidence" value="ECO:0007669"/>
    <property type="project" value="UniProtKB-KW"/>
</dbReference>
<dbReference type="Gene3D" id="3.40.50.300">
    <property type="entry name" value="P-loop containing nucleotide triphosphate hydrolases"/>
    <property type="match status" value="2"/>
</dbReference>
<dbReference type="GO" id="GO:0005524">
    <property type="term" value="F:ATP binding"/>
    <property type="evidence" value="ECO:0007669"/>
    <property type="project" value="InterPro"/>
</dbReference>
<evidence type="ECO:0000313" key="2">
    <source>
        <dbReference type="EMBL" id="NED99985.1"/>
    </source>
</evidence>
<protein>
    <submittedName>
        <fullName evidence="2">Nucleoside/nucleotide kinase family protein</fullName>
    </submittedName>
</protein>
<sequence length="219" mass="24009">MARAQEYISLSGTGAALAELAARAHRPGRRRLIGVAGVPGAGKSTFAVALARAIGPAAVQVPMDGFHLADVELERLGRRDRKGAPDTFDAYGYASLLSRIQARPSHVVYAPGFERDLEQPIAASLPVGPEPEVVVTEGNYLLLDQPGWREARACLDEVWYVETDDEVRSQRLVERHIRFGKSPDEAAVWVQAVDSENARLVEKTRLRADLRIDLSAFQL</sequence>
<keyword evidence="2" id="KW-0418">Kinase</keyword>
<gene>
    <name evidence="2" type="ORF">G1H10_07360</name>
</gene>
<reference evidence="2 3" key="1">
    <citation type="submission" date="2020-02" db="EMBL/GenBank/DDBJ databases">
        <authorList>
            <person name="Li X.-J."/>
            <person name="Han X.-M."/>
        </authorList>
    </citation>
    <scope>NUCLEOTIDE SEQUENCE [LARGE SCALE GENOMIC DNA]</scope>
    <source>
        <strain evidence="2 3">CCTCC AB 2017055</strain>
    </source>
</reference>
<dbReference type="NCBIfam" id="NF006743">
    <property type="entry name" value="PRK09270.1-2"/>
    <property type="match status" value="1"/>
</dbReference>
<evidence type="ECO:0000313" key="3">
    <source>
        <dbReference type="Proteomes" id="UP000475214"/>
    </source>
</evidence>
<dbReference type="PANTHER" id="PTHR10285">
    <property type="entry name" value="URIDINE KINASE"/>
    <property type="match status" value="1"/>
</dbReference>
<feature type="domain" description="Phosphoribulokinase/uridine kinase" evidence="1">
    <location>
        <begin position="32"/>
        <end position="210"/>
    </location>
</feature>
<accession>A0A6L9S4C7</accession>
<dbReference type="SUPFAM" id="SSF52540">
    <property type="entry name" value="P-loop containing nucleoside triphosphate hydrolases"/>
    <property type="match status" value="1"/>
</dbReference>
<comment type="caution">
    <text evidence="2">The sequence shown here is derived from an EMBL/GenBank/DDBJ whole genome shotgun (WGS) entry which is preliminary data.</text>
</comment>
<keyword evidence="2" id="KW-0808">Transferase</keyword>
<dbReference type="EMBL" id="JAAGOA010000004">
    <property type="protein sequence ID" value="NED99985.1"/>
    <property type="molecule type" value="Genomic_DNA"/>
</dbReference>
<dbReference type="Pfam" id="PF00485">
    <property type="entry name" value="PRK"/>
    <property type="match status" value="1"/>
</dbReference>
<dbReference type="RefSeq" id="WP_163734920.1">
    <property type="nucleotide sequence ID" value="NZ_JAAGOA010000004.1"/>
</dbReference>
<keyword evidence="3" id="KW-1185">Reference proteome</keyword>
<organism evidence="2 3">
    <name type="scientific">Phytoactinopolyspora halotolerans</name>
    <dbReference type="NCBI Taxonomy" id="1981512"/>
    <lineage>
        <taxon>Bacteria</taxon>
        <taxon>Bacillati</taxon>
        <taxon>Actinomycetota</taxon>
        <taxon>Actinomycetes</taxon>
        <taxon>Jiangellales</taxon>
        <taxon>Jiangellaceae</taxon>
        <taxon>Phytoactinopolyspora</taxon>
    </lineage>
</organism>
<dbReference type="InterPro" id="IPR006083">
    <property type="entry name" value="PRK/URK"/>
</dbReference>
<dbReference type="InterPro" id="IPR027417">
    <property type="entry name" value="P-loop_NTPase"/>
</dbReference>
<proteinExistence type="predicted"/>